<proteinExistence type="predicted"/>
<evidence type="ECO:0000256" key="1">
    <source>
        <dbReference type="SAM" id="SignalP"/>
    </source>
</evidence>
<organism evidence="2 3">
    <name type="scientific">Streptomyces venezuelae</name>
    <dbReference type="NCBI Taxonomy" id="54571"/>
    <lineage>
        <taxon>Bacteria</taxon>
        <taxon>Bacillati</taxon>
        <taxon>Actinomycetota</taxon>
        <taxon>Actinomycetes</taxon>
        <taxon>Kitasatosporales</taxon>
        <taxon>Streptomycetaceae</taxon>
        <taxon>Streptomyces</taxon>
    </lineage>
</organism>
<protein>
    <recommendedName>
        <fullName evidence="4">Secreted protein</fullName>
    </recommendedName>
</protein>
<evidence type="ECO:0000313" key="3">
    <source>
        <dbReference type="Proteomes" id="UP000322927"/>
    </source>
</evidence>
<accession>A0A5P2BRZ8</accession>
<dbReference type="Proteomes" id="UP000322927">
    <property type="component" value="Chromosome"/>
</dbReference>
<dbReference type="RefSeq" id="WP_150215394.1">
    <property type="nucleotide sequence ID" value="NZ_CP029192.1"/>
</dbReference>
<dbReference type="EMBL" id="CP029192">
    <property type="protein sequence ID" value="QES33234.1"/>
    <property type="molecule type" value="Genomic_DNA"/>
</dbReference>
<dbReference type="AlphaFoldDB" id="A0A5P2BRZ8"/>
<evidence type="ECO:0000313" key="2">
    <source>
        <dbReference type="EMBL" id="QES33234.1"/>
    </source>
</evidence>
<reference evidence="2 3" key="1">
    <citation type="submission" date="2018-05" db="EMBL/GenBank/DDBJ databases">
        <title>Streptomyces venezuelae.</title>
        <authorList>
            <person name="Kim W."/>
            <person name="Lee N."/>
            <person name="Cho B.-K."/>
        </authorList>
    </citation>
    <scope>NUCLEOTIDE SEQUENCE [LARGE SCALE GENOMIC DNA]</scope>
    <source>
        <strain evidence="2 3">ATCC 14584</strain>
    </source>
</reference>
<feature type="chain" id="PRO_5024983624" description="Secreted protein" evidence="1">
    <location>
        <begin position="26"/>
        <end position="317"/>
    </location>
</feature>
<sequence length="317" mass="32273">MFFRTTTTVLTAAALLSAGGLTASAAPAPQGGWQKIGDDIKSGVSGLAVTGSSSRHGGTRALVVRDNKKPGENRVARVDYRPGSGGGRAASAHVEPLTWAGTPEPVDLEAIEAVPGARGEYVALASRGLVYHLKATGSELQVLDTSPLPAIADGDDYESFALTSRHGKLGAVWADRGAGKKRPATVHAAPFSFNKYGEADFGAVTTARLRAPYPTGDVRHASDISVTPSGRLVISSASDAGDDGPFTSAVLDAGKLSVARSGKVRLTVAKSPAVVRKFKGVKIEAVECLPGSGGKALLGTDDENAGGSLNSAAVCGK</sequence>
<gene>
    <name evidence="2" type="ORF">DEJ48_07335</name>
</gene>
<name>A0A5P2BRZ8_STRVZ</name>
<evidence type="ECO:0008006" key="4">
    <source>
        <dbReference type="Google" id="ProtNLM"/>
    </source>
</evidence>
<keyword evidence="1" id="KW-0732">Signal</keyword>
<dbReference type="OrthoDB" id="452682at2"/>
<feature type="signal peptide" evidence="1">
    <location>
        <begin position="1"/>
        <end position="25"/>
    </location>
</feature>